<evidence type="ECO:0000256" key="3">
    <source>
        <dbReference type="ARBA" id="ARBA00011484"/>
    </source>
</evidence>
<dbReference type="Pfam" id="PF02817">
    <property type="entry name" value="E3_binding"/>
    <property type="match status" value="1"/>
</dbReference>
<feature type="domain" description="Lipoyl-binding" evidence="9">
    <location>
        <begin position="6"/>
        <end position="83"/>
    </location>
</feature>
<keyword evidence="5 7" id="KW-0450">Lipoyl</keyword>
<dbReference type="InterPro" id="IPR050743">
    <property type="entry name" value="2-oxoacid_DH_E2_comp"/>
</dbReference>
<dbReference type="SUPFAM" id="SSF47005">
    <property type="entry name" value="Peripheral subunit-binding domain of 2-oxo acid dehydrogenase complex"/>
    <property type="match status" value="1"/>
</dbReference>
<dbReference type="PROSITE" id="PS51826">
    <property type="entry name" value="PSBD"/>
    <property type="match status" value="1"/>
</dbReference>
<dbReference type="InterPro" id="IPR004167">
    <property type="entry name" value="PSBD"/>
</dbReference>
<dbReference type="InterPro" id="IPR036625">
    <property type="entry name" value="E3-bd_dom_sf"/>
</dbReference>
<accession>A0A2Z4AJ06</accession>
<feature type="compositionally biased region" description="Polar residues" evidence="8">
    <location>
        <begin position="126"/>
        <end position="137"/>
    </location>
</feature>
<evidence type="ECO:0000256" key="8">
    <source>
        <dbReference type="SAM" id="MobiDB-lite"/>
    </source>
</evidence>
<dbReference type="InterPro" id="IPR001078">
    <property type="entry name" value="2-oxoacid_DH_actylTfrase"/>
</dbReference>
<dbReference type="Gene3D" id="2.40.50.100">
    <property type="match status" value="1"/>
</dbReference>
<evidence type="ECO:0000256" key="7">
    <source>
        <dbReference type="RuleBase" id="RU003423"/>
    </source>
</evidence>
<dbReference type="SUPFAM" id="SSF51230">
    <property type="entry name" value="Single hybrid motif"/>
    <property type="match status" value="1"/>
</dbReference>
<keyword evidence="4 7" id="KW-0808">Transferase</keyword>
<dbReference type="GO" id="GO:0005737">
    <property type="term" value="C:cytoplasm"/>
    <property type="evidence" value="ECO:0007669"/>
    <property type="project" value="TreeGrafter"/>
</dbReference>
<feature type="region of interest" description="Disordered" evidence="8">
    <location>
        <begin position="84"/>
        <end position="140"/>
    </location>
</feature>
<dbReference type="KEGG" id="mtar:DF168_01318"/>
<dbReference type="GO" id="GO:0016407">
    <property type="term" value="F:acetyltransferase activity"/>
    <property type="evidence" value="ECO:0007669"/>
    <property type="project" value="TreeGrafter"/>
</dbReference>
<dbReference type="CDD" id="cd06849">
    <property type="entry name" value="lipoyl_domain"/>
    <property type="match status" value="1"/>
</dbReference>
<proteinExistence type="inferred from homology"/>
<dbReference type="Gene3D" id="3.30.559.10">
    <property type="entry name" value="Chloramphenicol acetyltransferase-like domain"/>
    <property type="match status" value="1"/>
</dbReference>
<evidence type="ECO:0000256" key="4">
    <source>
        <dbReference type="ARBA" id="ARBA00022679"/>
    </source>
</evidence>
<gene>
    <name evidence="11" type="primary">pdhC_2</name>
    <name evidence="11" type="ORF">DF168_01318</name>
</gene>
<dbReference type="Proteomes" id="UP000247465">
    <property type="component" value="Chromosome"/>
</dbReference>
<evidence type="ECO:0000313" key="11">
    <source>
        <dbReference type="EMBL" id="AWT60117.1"/>
    </source>
</evidence>
<evidence type="ECO:0000313" key="12">
    <source>
        <dbReference type="Proteomes" id="UP000247465"/>
    </source>
</evidence>
<feature type="compositionally biased region" description="Basic and acidic residues" evidence="8">
    <location>
        <begin position="93"/>
        <end position="107"/>
    </location>
</feature>
<dbReference type="PANTHER" id="PTHR43178">
    <property type="entry name" value="DIHYDROLIPOAMIDE ACETYLTRANSFERASE COMPONENT OF PYRUVATE DEHYDROGENASE COMPLEX"/>
    <property type="match status" value="1"/>
</dbReference>
<evidence type="ECO:0000256" key="6">
    <source>
        <dbReference type="ARBA" id="ARBA00023315"/>
    </source>
</evidence>
<dbReference type="InterPro" id="IPR011053">
    <property type="entry name" value="Single_hybrid_motif"/>
</dbReference>
<keyword evidence="6 7" id="KW-0012">Acyltransferase</keyword>
<protein>
    <recommendedName>
        <fullName evidence="7">Dihydrolipoamide acetyltransferase component of pyruvate dehydrogenase complex</fullName>
        <ecNumber evidence="7">2.3.1.-</ecNumber>
    </recommendedName>
</protein>
<dbReference type="AlphaFoldDB" id="A0A2Z4AJ06"/>
<dbReference type="PROSITE" id="PS50968">
    <property type="entry name" value="BIOTINYL_LIPOYL"/>
    <property type="match status" value="1"/>
</dbReference>
<dbReference type="InterPro" id="IPR000089">
    <property type="entry name" value="Biotin_lipoyl"/>
</dbReference>
<evidence type="ECO:0000259" key="10">
    <source>
        <dbReference type="PROSITE" id="PS51826"/>
    </source>
</evidence>
<comment type="similarity">
    <text evidence="2 7">Belongs to the 2-oxoacid dehydrogenase family.</text>
</comment>
<dbReference type="Gene3D" id="4.10.320.10">
    <property type="entry name" value="E3-binding domain"/>
    <property type="match status" value="1"/>
</dbReference>
<evidence type="ECO:0000256" key="1">
    <source>
        <dbReference type="ARBA" id="ARBA00001938"/>
    </source>
</evidence>
<dbReference type="SUPFAM" id="SSF52777">
    <property type="entry name" value="CoA-dependent acyltransferases"/>
    <property type="match status" value="1"/>
</dbReference>
<dbReference type="PANTHER" id="PTHR43178:SF5">
    <property type="entry name" value="LIPOAMIDE ACYLTRANSFERASE COMPONENT OF BRANCHED-CHAIN ALPHA-KETO ACID DEHYDROGENASE COMPLEX, MITOCHONDRIAL"/>
    <property type="match status" value="1"/>
</dbReference>
<dbReference type="GO" id="GO:0031405">
    <property type="term" value="F:lipoic acid binding"/>
    <property type="evidence" value="ECO:0007669"/>
    <property type="project" value="TreeGrafter"/>
</dbReference>
<sequence length="418" mass="45953">MAKSNLVEVVVPRLGWSMDEGTFVEWLKEDGGQVEVGDMLFVLESEKSAQEVESFDEGILRIPPDAPIPGDPVKVGQLLGYIVPEGESPPFENRSESGRIETSKERSVLNSPQDIEVVTQHREPRSSSARSNQNTKISPRARRLARDLGIDWTAIRGTGKDGRIREEDIRVASKGSNTPPLTKEKEKSFSLPGRYIPVTPTRLTIAQQMSAGINQAAPCTLSSKVVASKLVALRHKLKLNTDGILPSYTDIFIKLIASALKEDPMMAGQWHDKEIFLPTEINIAFAVDTESGVCAPVIQGADVKPLSTIAYESNALIHAAYQSRLKIEQIQGGIFTVTNLGSHGIDSFTPIINLPQSAILGIGRIQREPIVALDKIEIQHTMQLSLTFDHRVIDGAPAARFLARIYELIDDVENFLHP</sequence>
<dbReference type="EMBL" id="CP029803">
    <property type="protein sequence ID" value="AWT60117.1"/>
    <property type="molecule type" value="Genomic_DNA"/>
</dbReference>
<feature type="domain" description="Peripheral subunit-binding (PSBD)" evidence="10">
    <location>
        <begin position="136"/>
        <end position="173"/>
    </location>
</feature>
<organism evidence="11 12">
    <name type="scientific">Candidatus Moanibacter tarae</name>
    <dbReference type="NCBI Taxonomy" id="2200854"/>
    <lineage>
        <taxon>Bacteria</taxon>
        <taxon>Pseudomonadati</taxon>
        <taxon>Verrucomicrobiota</taxon>
        <taxon>Opitutia</taxon>
        <taxon>Puniceicoccales</taxon>
        <taxon>Puniceicoccales incertae sedis</taxon>
        <taxon>Candidatus Moanibacter</taxon>
    </lineage>
</organism>
<reference evidence="11 12" key="1">
    <citation type="submission" date="2018-06" db="EMBL/GenBank/DDBJ databases">
        <title>Draft Genome Sequence of a Novel Marine Bacterium Related to the Verrucomicrobia.</title>
        <authorList>
            <person name="Vosseberg J."/>
            <person name="Martijn J."/>
            <person name="Ettema T.J.G."/>
        </authorList>
    </citation>
    <scope>NUCLEOTIDE SEQUENCE [LARGE SCALE GENOMIC DNA]</scope>
    <source>
        <strain evidence="11">TARA_B100001123</strain>
    </source>
</reference>
<evidence type="ECO:0000259" key="9">
    <source>
        <dbReference type="PROSITE" id="PS50968"/>
    </source>
</evidence>
<keyword evidence="11" id="KW-0670">Pyruvate</keyword>
<dbReference type="EC" id="2.3.1.-" evidence="7"/>
<evidence type="ECO:0000256" key="5">
    <source>
        <dbReference type="ARBA" id="ARBA00022823"/>
    </source>
</evidence>
<name>A0A2Z4AJ06_9BACT</name>
<dbReference type="Pfam" id="PF00364">
    <property type="entry name" value="Biotin_lipoyl"/>
    <property type="match status" value="1"/>
</dbReference>
<dbReference type="InterPro" id="IPR023213">
    <property type="entry name" value="CAT-like_dom_sf"/>
</dbReference>
<comment type="cofactor">
    <cofactor evidence="1 7">
        <name>(R)-lipoate</name>
        <dbReference type="ChEBI" id="CHEBI:83088"/>
    </cofactor>
</comment>
<evidence type="ECO:0000256" key="2">
    <source>
        <dbReference type="ARBA" id="ARBA00007317"/>
    </source>
</evidence>
<dbReference type="Pfam" id="PF00198">
    <property type="entry name" value="2-oxoacid_dh"/>
    <property type="match status" value="1"/>
</dbReference>
<comment type="subunit">
    <text evidence="3">Forms a 24-polypeptide structural core with octahedral symmetry.</text>
</comment>